<name>A0ACC0VTK9_9STRA</name>
<comment type="caution">
    <text evidence="1">The sequence shown here is derived from an EMBL/GenBank/DDBJ whole genome shotgun (WGS) entry which is preliminary data.</text>
</comment>
<proteinExistence type="predicted"/>
<organism evidence="1 2">
    <name type="scientific">Peronosclerospora sorghi</name>
    <dbReference type="NCBI Taxonomy" id="230839"/>
    <lineage>
        <taxon>Eukaryota</taxon>
        <taxon>Sar</taxon>
        <taxon>Stramenopiles</taxon>
        <taxon>Oomycota</taxon>
        <taxon>Peronosporomycetes</taxon>
        <taxon>Peronosporales</taxon>
        <taxon>Peronosporaceae</taxon>
        <taxon>Peronosclerospora</taxon>
    </lineage>
</organism>
<evidence type="ECO:0000313" key="1">
    <source>
        <dbReference type="EMBL" id="KAI9909305.1"/>
    </source>
</evidence>
<evidence type="ECO:0000313" key="2">
    <source>
        <dbReference type="Proteomes" id="UP001163321"/>
    </source>
</evidence>
<gene>
    <name evidence="1" type="ORF">PsorP6_014891</name>
</gene>
<accession>A0ACC0VTK9</accession>
<reference evidence="1 2" key="1">
    <citation type="journal article" date="2022" name="bioRxiv">
        <title>The genome of the oomycete Peronosclerospora sorghi, a cosmopolitan pathogen of maize and sorghum, is inflated with dispersed pseudogenes.</title>
        <authorList>
            <person name="Fletcher K."/>
            <person name="Martin F."/>
            <person name="Isakeit T."/>
            <person name="Cavanaugh K."/>
            <person name="Magill C."/>
            <person name="Michelmore R."/>
        </authorList>
    </citation>
    <scope>NUCLEOTIDE SEQUENCE [LARGE SCALE GENOMIC DNA]</scope>
    <source>
        <strain evidence="1">P6</strain>
    </source>
</reference>
<dbReference type="EMBL" id="CM047586">
    <property type="protein sequence ID" value="KAI9909305.1"/>
    <property type="molecule type" value="Genomic_DNA"/>
</dbReference>
<protein>
    <submittedName>
        <fullName evidence="1">Uncharacterized protein</fullName>
    </submittedName>
</protein>
<dbReference type="Proteomes" id="UP001163321">
    <property type="component" value="Chromosome 7"/>
</dbReference>
<sequence>MDTPNNEDWKYQKDLLGKASPHAPSVFPKRFFRCGLFYDVDDVPTGQEAFDSQGASRKYLNRHIRNAIVVRVVRVETIEGQVTFILKVSDAEN</sequence>
<keyword evidence="2" id="KW-1185">Reference proteome</keyword>